<keyword evidence="3 6" id="KW-0285">Flavoprotein</keyword>
<dbReference type="Pfam" id="PF02771">
    <property type="entry name" value="Acyl-CoA_dh_N"/>
    <property type="match status" value="1"/>
</dbReference>
<evidence type="ECO:0000256" key="6">
    <source>
        <dbReference type="RuleBase" id="RU362125"/>
    </source>
</evidence>
<evidence type="ECO:0000256" key="5">
    <source>
        <dbReference type="ARBA" id="ARBA00023002"/>
    </source>
</evidence>
<dbReference type="InterPro" id="IPR013786">
    <property type="entry name" value="AcylCoA_DH/ox_N"/>
</dbReference>
<keyword evidence="11" id="KW-1185">Reference proteome</keyword>
<feature type="domain" description="Acyl-CoA oxidase/dehydrogenase middle" evidence="8">
    <location>
        <begin position="127"/>
        <end position="220"/>
    </location>
</feature>
<dbReference type="InterPro" id="IPR037069">
    <property type="entry name" value="AcylCoA_DH/ox_N_sf"/>
</dbReference>
<reference evidence="10 11" key="1">
    <citation type="submission" date="2020-08" db="EMBL/GenBank/DDBJ databases">
        <title>A Genomic Blueprint of the Chicken Gut Microbiome.</title>
        <authorList>
            <person name="Gilroy R."/>
            <person name="Ravi A."/>
            <person name="Getino M."/>
            <person name="Pursley I."/>
            <person name="Horton D.L."/>
            <person name="Alikhan N.-F."/>
            <person name="Baker D."/>
            <person name="Gharbi K."/>
            <person name="Hall N."/>
            <person name="Watson M."/>
            <person name="Adriaenssens E.M."/>
            <person name="Foster-Nyarko E."/>
            <person name="Jarju S."/>
            <person name="Secka A."/>
            <person name="Antonio M."/>
            <person name="Oren A."/>
            <person name="Chaudhuri R."/>
            <person name="La Ragione R.M."/>
            <person name="Hildebrand F."/>
            <person name="Pallen M.J."/>
        </authorList>
    </citation>
    <scope>NUCLEOTIDE SEQUENCE [LARGE SCALE GENOMIC DNA]</scope>
    <source>
        <strain evidence="10 11">Sa2BUA2</strain>
    </source>
</reference>
<dbReference type="InterPro" id="IPR036250">
    <property type="entry name" value="AcylCo_DH-like_C"/>
</dbReference>
<proteinExistence type="inferred from homology"/>
<comment type="similarity">
    <text evidence="2 6">Belongs to the acyl-CoA dehydrogenase family.</text>
</comment>
<evidence type="ECO:0000313" key="10">
    <source>
        <dbReference type="EMBL" id="MBD8043986.1"/>
    </source>
</evidence>
<accession>A0ABR8YID1</accession>
<gene>
    <name evidence="10" type="ORF">H9638_09230</name>
</gene>
<protein>
    <submittedName>
        <fullName evidence="10">Acyl-CoA/acyl-ACP dehydrogenase</fullName>
    </submittedName>
</protein>
<evidence type="ECO:0000256" key="2">
    <source>
        <dbReference type="ARBA" id="ARBA00009347"/>
    </source>
</evidence>
<keyword evidence="5 6" id="KW-0560">Oxidoreductase</keyword>
<dbReference type="InterPro" id="IPR009075">
    <property type="entry name" value="AcylCo_DH/oxidase_C"/>
</dbReference>
<dbReference type="Proteomes" id="UP000652763">
    <property type="component" value="Unassembled WGS sequence"/>
</dbReference>
<organism evidence="10 11">
    <name type="scientific">Arthrobacter pullicola</name>
    <dbReference type="NCBI Taxonomy" id="2762224"/>
    <lineage>
        <taxon>Bacteria</taxon>
        <taxon>Bacillati</taxon>
        <taxon>Actinomycetota</taxon>
        <taxon>Actinomycetes</taxon>
        <taxon>Micrococcales</taxon>
        <taxon>Micrococcaceae</taxon>
        <taxon>Arthrobacter</taxon>
    </lineage>
</organism>
<evidence type="ECO:0000256" key="3">
    <source>
        <dbReference type="ARBA" id="ARBA00022630"/>
    </source>
</evidence>
<comment type="cofactor">
    <cofactor evidence="1 6">
        <name>FAD</name>
        <dbReference type="ChEBI" id="CHEBI:57692"/>
    </cofactor>
</comment>
<name>A0ABR8YID1_9MICC</name>
<dbReference type="SUPFAM" id="SSF56645">
    <property type="entry name" value="Acyl-CoA dehydrogenase NM domain-like"/>
    <property type="match status" value="1"/>
</dbReference>
<dbReference type="Pfam" id="PF00441">
    <property type="entry name" value="Acyl-CoA_dh_1"/>
    <property type="match status" value="1"/>
</dbReference>
<dbReference type="Gene3D" id="1.20.140.10">
    <property type="entry name" value="Butyryl-CoA Dehydrogenase, subunit A, domain 3"/>
    <property type="match status" value="1"/>
</dbReference>
<dbReference type="Gene3D" id="2.40.110.10">
    <property type="entry name" value="Butyryl-CoA Dehydrogenase, subunit A, domain 2"/>
    <property type="match status" value="1"/>
</dbReference>
<sequence>MTADGRGSSVPEPEYQSLLQRVTDWVEGPGEAWAEEIEAAGSTPDALWKQLRTEGFLSLAAPRELGGAGLSFVQWMGLMEVFSRSHASIRMIVHVLNGTWRAMNPFADERQRRDVIRPAVAGDLTVAFTLTEPGNGTGVDISSTVRRDGDTYFLTGRKHLITFGVRCDYWLLFARLEGSTGRDGTVALLVDRTVPGAVVEDTSHTMGVRGTDHASLTFTNAPVPVANRLGAEGDGLLVALGGFLTPSRISVAMSCVGLAQRAQQLAVTYALERTTFGKPLASRQAIAFMLAENAADIAAARALTLTAAAAWQDSDPGAPALSSMAKLTAVDMLTRVTDKALQVHGGIGYWQSQPIERVYRDARAQRFEEGTNEIQKAVIARDLLGGAGG</sequence>
<keyword evidence="4 6" id="KW-0274">FAD</keyword>
<evidence type="ECO:0000256" key="1">
    <source>
        <dbReference type="ARBA" id="ARBA00001974"/>
    </source>
</evidence>
<dbReference type="PIRSF" id="PIRSF016578">
    <property type="entry name" value="HsaA"/>
    <property type="match status" value="1"/>
</dbReference>
<dbReference type="InterPro" id="IPR050741">
    <property type="entry name" value="Acyl-CoA_dehydrogenase"/>
</dbReference>
<dbReference type="Pfam" id="PF02770">
    <property type="entry name" value="Acyl-CoA_dh_M"/>
    <property type="match status" value="1"/>
</dbReference>
<feature type="domain" description="Acyl-CoA dehydrogenase/oxidase N-terminal" evidence="9">
    <location>
        <begin position="13"/>
        <end position="123"/>
    </location>
</feature>
<comment type="caution">
    <text evidence="10">The sequence shown here is derived from an EMBL/GenBank/DDBJ whole genome shotgun (WGS) entry which is preliminary data.</text>
</comment>
<dbReference type="SUPFAM" id="SSF47203">
    <property type="entry name" value="Acyl-CoA dehydrogenase C-terminal domain-like"/>
    <property type="match status" value="1"/>
</dbReference>
<dbReference type="PANTHER" id="PTHR48083:SF2">
    <property type="entry name" value="MEDIUM-CHAIN SPECIFIC ACYL-COA DEHYDROGENASE, MITOCHONDRIAL"/>
    <property type="match status" value="1"/>
</dbReference>
<evidence type="ECO:0000259" key="9">
    <source>
        <dbReference type="Pfam" id="PF02771"/>
    </source>
</evidence>
<dbReference type="Gene3D" id="1.10.540.10">
    <property type="entry name" value="Acyl-CoA dehydrogenase/oxidase, N-terminal domain"/>
    <property type="match status" value="1"/>
</dbReference>
<dbReference type="EMBL" id="JACSQC010000004">
    <property type="protein sequence ID" value="MBD8043986.1"/>
    <property type="molecule type" value="Genomic_DNA"/>
</dbReference>
<evidence type="ECO:0000259" key="7">
    <source>
        <dbReference type="Pfam" id="PF00441"/>
    </source>
</evidence>
<dbReference type="PANTHER" id="PTHR48083">
    <property type="entry name" value="MEDIUM-CHAIN SPECIFIC ACYL-COA DEHYDROGENASE, MITOCHONDRIAL-RELATED"/>
    <property type="match status" value="1"/>
</dbReference>
<evidence type="ECO:0000256" key="4">
    <source>
        <dbReference type="ARBA" id="ARBA00022827"/>
    </source>
</evidence>
<evidence type="ECO:0000313" key="11">
    <source>
        <dbReference type="Proteomes" id="UP000652763"/>
    </source>
</evidence>
<dbReference type="InterPro" id="IPR009100">
    <property type="entry name" value="AcylCoA_DH/oxidase_NM_dom_sf"/>
</dbReference>
<evidence type="ECO:0000259" key="8">
    <source>
        <dbReference type="Pfam" id="PF02770"/>
    </source>
</evidence>
<feature type="domain" description="Acyl-CoA dehydrogenase/oxidase C-terminal" evidence="7">
    <location>
        <begin position="233"/>
        <end position="383"/>
    </location>
</feature>
<dbReference type="InterPro" id="IPR006091">
    <property type="entry name" value="Acyl-CoA_Oxase/DH_mid-dom"/>
</dbReference>
<dbReference type="InterPro" id="IPR046373">
    <property type="entry name" value="Acyl-CoA_Oxase/DH_mid-dom_sf"/>
</dbReference>